<name>A0ABQ9ZTB5_9CRUS</name>
<keyword evidence="3" id="KW-1185">Reference proteome</keyword>
<dbReference type="Proteomes" id="UP001234178">
    <property type="component" value="Unassembled WGS sequence"/>
</dbReference>
<evidence type="ECO:0000313" key="2">
    <source>
        <dbReference type="EMBL" id="KAK4015714.1"/>
    </source>
</evidence>
<feature type="region of interest" description="Disordered" evidence="1">
    <location>
        <begin position="33"/>
        <end position="54"/>
    </location>
</feature>
<protein>
    <submittedName>
        <fullName evidence="2">Uncharacterized protein</fullName>
    </submittedName>
</protein>
<sequence>MSSENKNGKSSGTRHATAMAVFSFDISCESHIRSRETERQPRLHQSVESSRSERFDPERILISSYYSL</sequence>
<evidence type="ECO:0000256" key="1">
    <source>
        <dbReference type="SAM" id="MobiDB-lite"/>
    </source>
</evidence>
<dbReference type="EMBL" id="JAOYFB010000005">
    <property type="protein sequence ID" value="KAK4015714.1"/>
    <property type="molecule type" value="Genomic_DNA"/>
</dbReference>
<organism evidence="2 3">
    <name type="scientific">Daphnia magna</name>
    <dbReference type="NCBI Taxonomy" id="35525"/>
    <lineage>
        <taxon>Eukaryota</taxon>
        <taxon>Metazoa</taxon>
        <taxon>Ecdysozoa</taxon>
        <taxon>Arthropoda</taxon>
        <taxon>Crustacea</taxon>
        <taxon>Branchiopoda</taxon>
        <taxon>Diplostraca</taxon>
        <taxon>Cladocera</taxon>
        <taxon>Anomopoda</taxon>
        <taxon>Daphniidae</taxon>
        <taxon>Daphnia</taxon>
    </lineage>
</organism>
<gene>
    <name evidence="2" type="ORF">OUZ56_030688</name>
</gene>
<comment type="caution">
    <text evidence="2">The sequence shown here is derived from an EMBL/GenBank/DDBJ whole genome shotgun (WGS) entry which is preliminary data.</text>
</comment>
<reference evidence="2 3" key="1">
    <citation type="journal article" date="2023" name="Nucleic Acids Res.">
        <title>The hologenome of Daphnia magna reveals possible DNA methylation and microbiome-mediated evolution of the host genome.</title>
        <authorList>
            <person name="Chaturvedi A."/>
            <person name="Li X."/>
            <person name="Dhandapani V."/>
            <person name="Marshall H."/>
            <person name="Kissane S."/>
            <person name="Cuenca-Cambronero M."/>
            <person name="Asole G."/>
            <person name="Calvet F."/>
            <person name="Ruiz-Romero M."/>
            <person name="Marangio P."/>
            <person name="Guigo R."/>
            <person name="Rago D."/>
            <person name="Mirbahai L."/>
            <person name="Eastwood N."/>
            <person name="Colbourne J.K."/>
            <person name="Zhou J."/>
            <person name="Mallon E."/>
            <person name="Orsini L."/>
        </authorList>
    </citation>
    <scope>NUCLEOTIDE SEQUENCE [LARGE SCALE GENOMIC DNA]</scope>
    <source>
        <strain evidence="2">LRV0_1</strain>
    </source>
</reference>
<accession>A0ABQ9ZTB5</accession>
<evidence type="ECO:0000313" key="3">
    <source>
        <dbReference type="Proteomes" id="UP001234178"/>
    </source>
</evidence>
<proteinExistence type="predicted"/>